<evidence type="ECO:0000313" key="2">
    <source>
        <dbReference type="Proteomes" id="UP000193920"/>
    </source>
</evidence>
<dbReference type="GO" id="GO:0098505">
    <property type="term" value="F:G-rich strand telomeric DNA binding"/>
    <property type="evidence" value="ECO:0007669"/>
    <property type="project" value="TreeGrafter"/>
</dbReference>
<dbReference type="AlphaFoldDB" id="A0A1Y2BF57"/>
<dbReference type="GO" id="GO:0010521">
    <property type="term" value="F:telomerase inhibitor activity"/>
    <property type="evidence" value="ECO:0007669"/>
    <property type="project" value="TreeGrafter"/>
</dbReference>
<name>A0A1Y2BF57_9FUNG</name>
<proteinExistence type="predicted"/>
<dbReference type="EMBL" id="MCOG01000160">
    <property type="protein sequence ID" value="ORY33346.1"/>
    <property type="molecule type" value="Genomic_DNA"/>
</dbReference>
<dbReference type="InterPro" id="IPR012340">
    <property type="entry name" value="NA-bd_OB-fold"/>
</dbReference>
<keyword evidence="2" id="KW-1185">Reference proteome</keyword>
<dbReference type="GO" id="GO:0032210">
    <property type="term" value="P:regulation of telomere maintenance via telomerase"/>
    <property type="evidence" value="ECO:0007669"/>
    <property type="project" value="TreeGrafter"/>
</dbReference>
<dbReference type="InterPro" id="IPR028389">
    <property type="entry name" value="POT1"/>
</dbReference>
<comment type="caution">
    <text evidence="1">The sequence shown here is derived from an EMBL/GenBank/DDBJ whole genome shotgun (WGS) entry which is preliminary data.</text>
</comment>
<dbReference type="GO" id="GO:0016233">
    <property type="term" value="P:telomere capping"/>
    <property type="evidence" value="ECO:0007669"/>
    <property type="project" value="TreeGrafter"/>
</dbReference>
<sequence>MKISSSPPSPQISKAINDHSNTSIDDSLLISEGLLFIRPLKVTHIEHFNMPITNIKTILKSKNIPNKYRCRVRVVDYIPRKIVNFTRPYCTVCKKTFEKSMDNSLVCCNRCKSTGAKIKYAFLFSLLVEDNSKCFLPIIIFEIDKSEFLGLPATDLKNPKDFEELKSRLKKLWVFKTVSDNYCVNENKKLTLTHSRTILCGNIFDVCIERYKNTQGIRQKVFDTRII</sequence>
<evidence type="ECO:0000313" key="1">
    <source>
        <dbReference type="EMBL" id="ORY33346.1"/>
    </source>
</evidence>
<dbReference type="SUPFAM" id="SSF50249">
    <property type="entry name" value="Nucleic acid-binding proteins"/>
    <property type="match status" value="1"/>
</dbReference>
<dbReference type="OrthoDB" id="2186770at2759"/>
<dbReference type="STRING" id="1754190.A0A1Y2BF57"/>
<dbReference type="GO" id="GO:0000783">
    <property type="term" value="C:nuclear telomere cap complex"/>
    <property type="evidence" value="ECO:0007669"/>
    <property type="project" value="TreeGrafter"/>
</dbReference>
<gene>
    <name evidence="1" type="ORF">LY90DRAFT_512096</name>
</gene>
<reference evidence="1 2" key="1">
    <citation type="submission" date="2016-08" db="EMBL/GenBank/DDBJ databases">
        <title>A Parts List for Fungal Cellulosomes Revealed by Comparative Genomics.</title>
        <authorList>
            <consortium name="DOE Joint Genome Institute"/>
            <person name="Haitjema C.H."/>
            <person name="Gilmore S.P."/>
            <person name="Henske J.K."/>
            <person name="Solomon K.V."/>
            <person name="De Groot R."/>
            <person name="Kuo A."/>
            <person name="Mondo S.J."/>
            <person name="Salamov A.A."/>
            <person name="Labutti K."/>
            <person name="Zhao Z."/>
            <person name="Chiniquy J."/>
            <person name="Barry K."/>
            <person name="Brewer H.M."/>
            <person name="Purvine S.O."/>
            <person name="Wright A.T."/>
            <person name="Boxma B."/>
            <person name="Van Alen T."/>
            <person name="Hackstein J.H."/>
            <person name="Baker S.E."/>
            <person name="Grigoriev I.V."/>
            <person name="O'Malley M.A."/>
        </authorList>
    </citation>
    <scope>NUCLEOTIDE SEQUENCE [LARGE SCALE GENOMIC DNA]</scope>
    <source>
        <strain evidence="1 2">G1</strain>
    </source>
</reference>
<accession>A0A1Y2BF57</accession>
<dbReference type="PANTHER" id="PTHR14513:SF0">
    <property type="entry name" value="PROTECTION OF TELOMERES PROTEIN 1"/>
    <property type="match status" value="1"/>
</dbReference>
<protein>
    <submittedName>
        <fullName evidence="1">Uncharacterized protein</fullName>
    </submittedName>
</protein>
<organism evidence="1 2">
    <name type="scientific">Neocallimastix californiae</name>
    <dbReference type="NCBI Taxonomy" id="1754190"/>
    <lineage>
        <taxon>Eukaryota</taxon>
        <taxon>Fungi</taxon>
        <taxon>Fungi incertae sedis</taxon>
        <taxon>Chytridiomycota</taxon>
        <taxon>Chytridiomycota incertae sedis</taxon>
        <taxon>Neocallimastigomycetes</taxon>
        <taxon>Neocallimastigales</taxon>
        <taxon>Neocallimastigaceae</taxon>
        <taxon>Neocallimastix</taxon>
    </lineage>
</organism>
<dbReference type="Proteomes" id="UP000193920">
    <property type="component" value="Unassembled WGS sequence"/>
</dbReference>
<dbReference type="PANTHER" id="PTHR14513">
    <property type="entry name" value="PROTECTION OF TELOMERES 1"/>
    <property type="match status" value="1"/>
</dbReference>
<dbReference type="Gene3D" id="2.40.50.140">
    <property type="entry name" value="Nucleic acid-binding proteins"/>
    <property type="match status" value="1"/>
</dbReference>